<keyword evidence="1" id="KW-0472">Membrane</keyword>
<dbReference type="AlphaFoldDB" id="A0A0E9TV87"/>
<organism evidence="2">
    <name type="scientific">Anguilla anguilla</name>
    <name type="common">European freshwater eel</name>
    <name type="synonym">Muraena anguilla</name>
    <dbReference type="NCBI Taxonomy" id="7936"/>
    <lineage>
        <taxon>Eukaryota</taxon>
        <taxon>Metazoa</taxon>
        <taxon>Chordata</taxon>
        <taxon>Craniata</taxon>
        <taxon>Vertebrata</taxon>
        <taxon>Euteleostomi</taxon>
        <taxon>Actinopterygii</taxon>
        <taxon>Neopterygii</taxon>
        <taxon>Teleostei</taxon>
        <taxon>Anguilliformes</taxon>
        <taxon>Anguillidae</taxon>
        <taxon>Anguilla</taxon>
    </lineage>
</organism>
<feature type="transmembrane region" description="Helical" evidence="1">
    <location>
        <begin position="12"/>
        <end position="32"/>
    </location>
</feature>
<reference evidence="2" key="1">
    <citation type="submission" date="2014-11" db="EMBL/GenBank/DDBJ databases">
        <authorList>
            <person name="Amaro Gonzalez C."/>
        </authorList>
    </citation>
    <scope>NUCLEOTIDE SEQUENCE</scope>
</reference>
<name>A0A0E9TV87_ANGAN</name>
<keyword evidence="1" id="KW-1133">Transmembrane helix</keyword>
<protein>
    <submittedName>
        <fullName evidence="2">Uncharacterized protein</fullName>
    </submittedName>
</protein>
<reference evidence="2" key="2">
    <citation type="journal article" date="2015" name="Fish Shellfish Immunol.">
        <title>Early steps in the European eel (Anguilla anguilla)-Vibrio vulnificus interaction in the gills: Role of the RtxA13 toxin.</title>
        <authorList>
            <person name="Callol A."/>
            <person name="Pajuelo D."/>
            <person name="Ebbesson L."/>
            <person name="Teles M."/>
            <person name="MacKenzie S."/>
            <person name="Amaro C."/>
        </authorList>
    </citation>
    <scope>NUCLEOTIDE SEQUENCE</scope>
</reference>
<sequence>MYSHLENLTSRMLLCCDLWFYIFEISVIVGYIM</sequence>
<accession>A0A0E9TV87</accession>
<evidence type="ECO:0000256" key="1">
    <source>
        <dbReference type="SAM" id="Phobius"/>
    </source>
</evidence>
<proteinExistence type="predicted"/>
<evidence type="ECO:0000313" key="2">
    <source>
        <dbReference type="EMBL" id="JAH56643.1"/>
    </source>
</evidence>
<keyword evidence="1" id="KW-0812">Transmembrane</keyword>
<dbReference type="EMBL" id="GBXM01051934">
    <property type="protein sequence ID" value="JAH56643.1"/>
    <property type="molecule type" value="Transcribed_RNA"/>
</dbReference>